<proteinExistence type="predicted"/>
<dbReference type="HOGENOM" id="CLU_1677529_0_0_1"/>
<dbReference type="GeneID" id="19109727"/>
<sequence length="157" mass="17222">MPLKLSRMTEDDIHAFAVVDAAAAEGWPLAQAMDQAANGGEPRQRMIERWTRADWRNDEEVAWLKVTDSDLSDELIAAALWRFHPGEENQAEAGAAAITSTPVVEVTAAEGGGKEESNAKEEFPAVFDAMRAIGEKFRREFIGGKAHACTLSFYLRG</sequence>
<dbReference type="KEGG" id="bcom:BAUCODRAFT_21141"/>
<reference evidence="1 2" key="1">
    <citation type="journal article" date="2012" name="PLoS Pathog.">
        <title>Diverse lifestyles and strategies of plant pathogenesis encoded in the genomes of eighteen Dothideomycetes fungi.</title>
        <authorList>
            <person name="Ohm R.A."/>
            <person name="Feau N."/>
            <person name="Henrissat B."/>
            <person name="Schoch C.L."/>
            <person name="Horwitz B.A."/>
            <person name="Barry K.W."/>
            <person name="Condon B.J."/>
            <person name="Copeland A.C."/>
            <person name="Dhillon B."/>
            <person name="Glaser F."/>
            <person name="Hesse C.N."/>
            <person name="Kosti I."/>
            <person name="LaButti K."/>
            <person name="Lindquist E.A."/>
            <person name="Lucas S."/>
            <person name="Salamov A.A."/>
            <person name="Bradshaw R.E."/>
            <person name="Ciuffetti L."/>
            <person name="Hamelin R.C."/>
            <person name="Kema G.H.J."/>
            <person name="Lawrence C."/>
            <person name="Scott J.A."/>
            <person name="Spatafora J.W."/>
            <person name="Turgeon B.G."/>
            <person name="de Wit P.J.G.M."/>
            <person name="Zhong S."/>
            <person name="Goodwin S.B."/>
            <person name="Grigoriev I.V."/>
        </authorList>
    </citation>
    <scope>NUCLEOTIDE SEQUENCE [LARGE SCALE GENOMIC DNA]</scope>
    <source>
        <strain evidence="1 2">UAMH 10762</strain>
    </source>
</reference>
<evidence type="ECO:0000313" key="1">
    <source>
        <dbReference type="EMBL" id="EMD01210.1"/>
    </source>
</evidence>
<dbReference type="OrthoDB" id="2115692at2759"/>
<dbReference type="RefSeq" id="XP_007672394.1">
    <property type="nucleotide sequence ID" value="XM_007674204.1"/>
</dbReference>
<keyword evidence="2" id="KW-1185">Reference proteome</keyword>
<evidence type="ECO:0000313" key="2">
    <source>
        <dbReference type="Proteomes" id="UP000011761"/>
    </source>
</evidence>
<gene>
    <name evidence="1" type="ORF">BAUCODRAFT_21141</name>
</gene>
<organism evidence="1 2">
    <name type="scientific">Baudoinia panamericana (strain UAMH 10762)</name>
    <name type="common">Angels' share fungus</name>
    <name type="synonym">Baudoinia compniacensis (strain UAMH 10762)</name>
    <dbReference type="NCBI Taxonomy" id="717646"/>
    <lineage>
        <taxon>Eukaryota</taxon>
        <taxon>Fungi</taxon>
        <taxon>Dikarya</taxon>
        <taxon>Ascomycota</taxon>
        <taxon>Pezizomycotina</taxon>
        <taxon>Dothideomycetes</taxon>
        <taxon>Dothideomycetidae</taxon>
        <taxon>Mycosphaerellales</taxon>
        <taxon>Teratosphaeriaceae</taxon>
        <taxon>Baudoinia</taxon>
    </lineage>
</organism>
<dbReference type="AlphaFoldDB" id="M2NNU7"/>
<dbReference type="STRING" id="717646.M2NNU7"/>
<dbReference type="EMBL" id="KB445550">
    <property type="protein sequence ID" value="EMD01210.1"/>
    <property type="molecule type" value="Genomic_DNA"/>
</dbReference>
<accession>M2NNU7</accession>
<protein>
    <submittedName>
        <fullName evidence="1">Uncharacterized protein</fullName>
    </submittedName>
</protein>
<name>M2NNU7_BAUPA</name>
<dbReference type="Proteomes" id="UP000011761">
    <property type="component" value="Unassembled WGS sequence"/>
</dbReference>